<dbReference type="RefSeq" id="WP_089524212.1">
    <property type="nucleotide sequence ID" value="NZ_NMUQ01000001.1"/>
</dbReference>
<keyword evidence="3" id="KW-1185">Reference proteome</keyword>
<keyword evidence="1" id="KW-1133">Transmembrane helix</keyword>
<evidence type="ECO:0000313" key="3">
    <source>
        <dbReference type="Proteomes" id="UP000215145"/>
    </source>
</evidence>
<name>A0A229P5F2_9BACL</name>
<dbReference type="AlphaFoldDB" id="A0A229P5F2"/>
<keyword evidence="1" id="KW-0812">Transmembrane</keyword>
<sequence>MNDSAYSPIGIILVLFILLVVVIGISWIDQAEEESLNLSTFEYELKNLSQRCRLRFFTRTGPLNIPSSILLPGGLETLVLRSAVTQVTVATVTYRVYSISDTSVPPTILGELTFQVEWDLLFGYIRTVKNTSPLVAIGYSSRGMALYDL</sequence>
<gene>
    <name evidence="2" type="ORF">CGZ75_11070</name>
</gene>
<accession>A0A229P5F2</accession>
<dbReference type="Proteomes" id="UP000215145">
    <property type="component" value="Unassembled WGS sequence"/>
</dbReference>
<reference evidence="2 3" key="1">
    <citation type="submission" date="2017-07" db="EMBL/GenBank/DDBJ databases">
        <title>Paenibacillus herberti R33 genome sequencing and assembly.</title>
        <authorList>
            <person name="Su W."/>
        </authorList>
    </citation>
    <scope>NUCLEOTIDE SEQUENCE [LARGE SCALE GENOMIC DNA]</scope>
    <source>
        <strain evidence="2 3">R33</strain>
    </source>
</reference>
<dbReference type="EMBL" id="NMUQ01000001">
    <property type="protein sequence ID" value="OXM17135.1"/>
    <property type="molecule type" value="Genomic_DNA"/>
</dbReference>
<proteinExistence type="predicted"/>
<keyword evidence="1" id="KW-0472">Membrane</keyword>
<evidence type="ECO:0000313" key="2">
    <source>
        <dbReference type="EMBL" id="OXM17135.1"/>
    </source>
</evidence>
<organism evidence="2 3">
    <name type="scientific">Paenibacillus herberti</name>
    <dbReference type="NCBI Taxonomy" id="1619309"/>
    <lineage>
        <taxon>Bacteria</taxon>
        <taxon>Bacillati</taxon>
        <taxon>Bacillota</taxon>
        <taxon>Bacilli</taxon>
        <taxon>Bacillales</taxon>
        <taxon>Paenibacillaceae</taxon>
        <taxon>Paenibacillus</taxon>
    </lineage>
</organism>
<evidence type="ECO:0000256" key="1">
    <source>
        <dbReference type="SAM" id="Phobius"/>
    </source>
</evidence>
<feature type="transmembrane region" description="Helical" evidence="1">
    <location>
        <begin position="6"/>
        <end position="28"/>
    </location>
</feature>
<comment type="caution">
    <text evidence="2">The sequence shown here is derived from an EMBL/GenBank/DDBJ whole genome shotgun (WGS) entry which is preliminary data.</text>
</comment>
<protein>
    <submittedName>
        <fullName evidence="2">Uncharacterized protein</fullName>
    </submittedName>
</protein>